<gene>
    <name evidence="2" type="ORF">M125_1900</name>
</gene>
<comment type="caution">
    <text evidence="2">The sequence shown here is derived from an EMBL/GenBank/DDBJ whole genome shotgun (WGS) entry which is preliminary data.</text>
</comment>
<sequence length="44" mass="4930">MDRTTVKTEQATEGTPTTNEQPGTNRKETRPQDHKPVYLSVACI</sequence>
<feature type="compositionally biased region" description="Polar residues" evidence="1">
    <location>
        <begin position="7"/>
        <end position="24"/>
    </location>
</feature>
<feature type="compositionally biased region" description="Basic and acidic residues" evidence="1">
    <location>
        <begin position="25"/>
        <end position="36"/>
    </location>
</feature>
<evidence type="ECO:0000313" key="3">
    <source>
        <dbReference type="Proteomes" id="UP000020773"/>
    </source>
</evidence>
<feature type="region of interest" description="Disordered" evidence="1">
    <location>
        <begin position="1"/>
        <end position="44"/>
    </location>
</feature>
<organism evidence="2 3">
    <name type="scientific">Bacteroides fragilis str. 3998T(B)3</name>
    <dbReference type="NCBI Taxonomy" id="1339316"/>
    <lineage>
        <taxon>Bacteria</taxon>
        <taxon>Pseudomonadati</taxon>
        <taxon>Bacteroidota</taxon>
        <taxon>Bacteroidia</taxon>
        <taxon>Bacteroidales</taxon>
        <taxon>Bacteroidaceae</taxon>
        <taxon>Bacteroides</taxon>
    </lineage>
</organism>
<evidence type="ECO:0000256" key="1">
    <source>
        <dbReference type="SAM" id="MobiDB-lite"/>
    </source>
</evidence>
<dbReference type="AlphaFoldDB" id="A0A015V7R1"/>
<dbReference type="Proteomes" id="UP000020773">
    <property type="component" value="Unassembled WGS sequence"/>
</dbReference>
<accession>A0A015V7R1</accession>
<proteinExistence type="predicted"/>
<dbReference type="EMBL" id="JGDB01000055">
    <property type="protein sequence ID" value="EXY91391.1"/>
    <property type="molecule type" value="Genomic_DNA"/>
</dbReference>
<evidence type="ECO:0000313" key="2">
    <source>
        <dbReference type="EMBL" id="EXY91391.1"/>
    </source>
</evidence>
<name>A0A015V7R1_BACFG</name>
<protein>
    <submittedName>
        <fullName evidence="2">Uncharacterized protein</fullName>
    </submittedName>
</protein>
<reference evidence="2 3" key="1">
    <citation type="submission" date="2014-02" db="EMBL/GenBank/DDBJ databases">
        <authorList>
            <person name="Sears C."/>
            <person name="Carroll K."/>
            <person name="Sack B.R."/>
            <person name="Qadri F."/>
            <person name="Myers L.L."/>
            <person name="Chung G.-T."/>
            <person name="Escheverria P."/>
            <person name="Fraser C.M."/>
            <person name="Sadzewicz L."/>
            <person name="Shefchek K.A."/>
            <person name="Tallon L."/>
            <person name="Das S.P."/>
            <person name="Daugherty S."/>
            <person name="Mongodin E.F."/>
        </authorList>
    </citation>
    <scope>NUCLEOTIDE SEQUENCE [LARGE SCALE GENOMIC DNA]</scope>
    <source>
        <strain evidence="3">3998T(B)3</strain>
    </source>
</reference>